<dbReference type="PROSITE" id="PS51123">
    <property type="entry name" value="OMPA_2"/>
    <property type="match status" value="1"/>
</dbReference>
<evidence type="ECO:0000256" key="10">
    <source>
        <dbReference type="SAM" id="Phobius"/>
    </source>
</evidence>
<dbReference type="GO" id="GO:0009279">
    <property type="term" value="C:cell outer membrane"/>
    <property type="evidence" value="ECO:0007669"/>
    <property type="project" value="UniProtKB-SubCell"/>
</dbReference>
<feature type="domain" description="OmpA-like" evidence="11">
    <location>
        <begin position="115"/>
        <end position="237"/>
    </location>
</feature>
<evidence type="ECO:0000313" key="12">
    <source>
        <dbReference type="EMBL" id="GER01473.1"/>
    </source>
</evidence>
<dbReference type="PRINTS" id="PR01021">
    <property type="entry name" value="OMPADOMAIN"/>
</dbReference>
<keyword evidence="5 10" id="KW-0812">Transmembrane</keyword>
<dbReference type="PANTHER" id="PTHR30329:SF21">
    <property type="entry name" value="LIPOPROTEIN YIAD-RELATED"/>
    <property type="match status" value="1"/>
</dbReference>
<dbReference type="InterPro" id="IPR006664">
    <property type="entry name" value="OMP_bac"/>
</dbReference>
<keyword evidence="13" id="KW-1185">Reference proteome</keyword>
<dbReference type="Gene3D" id="3.30.1330.60">
    <property type="entry name" value="OmpA-like domain"/>
    <property type="match status" value="1"/>
</dbReference>
<dbReference type="Proteomes" id="UP000325187">
    <property type="component" value="Unassembled WGS sequence"/>
</dbReference>
<accession>A0A5A7MZQ1</accession>
<gene>
    <name evidence="12" type="primary">motB</name>
    <name evidence="12" type="ORF">JCM17845_20960</name>
</gene>
<evidence type="ECO:0000259" key="11">
    <source>
        <dbReference type="PROSITE" id="PS51123"/>
    </source>
</evidence>
<comment type="subcellular location">
    <subcellularLocation>
        <location evidence="1">Cell membrane</location>
        <topology evidence="1">Single-pass membrane protein</topology>
    </subcellularLocation>
    <subcellularLocation>
        <location evidence="2">Cell outer membrane</location>
    </subcellularLocation>
</comment>
<evidence type="ECO:0000256" key="2">
    <source>
        <dbReference type="ARBA" id="ARBA00004442"/>
    </source>
</evidence>
<dbReference type="InterPro" id="IPR050330">
    <property type="entry name" value="Bact_OuterMem_StrucFunc"/>
</dbReference>
<feature type="transmembrane region" description="Helical" evidence="10">
    <location>
        <begin position="18"/>
        <end position="37"/>
    </location>
</feature>
<evidence type="ECO:0000256" key="8">
    <source>
        <dbReference type="ARBA" id="ARBA00023237"/>
    </source>
</evidence>
<protein>
    <submittedName>
        <fullName evidence="12">Chemotaxis protein MotB</fullName>
    </submittedName>
</protein>
<evidence type="ECO:0000256" key="3">
    <source>
        <dbReference type="ARBA" id="ARBA00008914"/>
    </source>
</evidence>
<evidence type="ECO:0000256" key="7">
    <source>
        <dbReference type="ARBA" id="ARBA00023136"/>
    </source>
</evidence>
<proteinExistence type="inferred from homology"/>
<dbReference type="EMBL" id="BKCM01000010">
    <property type="protein sequence ID" value="GER01473.1"/>
    <property type="molecule type" value="Genomic_DNA"/>
</dbReference>
<dbReference type="InterPro" id="IPR025713">
    <property type="entry name" value="MotB-like_N_dom"/>
</dbReference>
<dbReference type="RefSeq" id="WP_150002526.1">
    <property type="nucleotide sequence ID" value="NZ_BKCM01000010.1"/>
</dbReference>
<evidence type="ECO:0000256" key="6">
    <source>
        <dbReference type="ARBA" id="ARBA00022989"/>
    </source>
</evidence>
<evidence type="ECO:0000256" key="4">
    <source>
        <dbReference type="ARBA" id="ARBA00022475"/>
    </source>
</evidence>
<evidence type="ECO:0000313" key="13">
    <source>
        <dbReference type="Proteomes" id="UP000325187"/>
    </source>
</evidence>
<dbReference type="Pfam" id="PF00691">
    <property type="entry name" value="OmpA"/>
    <property type="match status" value="1"/>
</dbReference>
<dbReference type="AlphaFoldDB" id="A0A5A7MZQ1"/>
<keyword evidence="8" id="KW-0998">Cell outer membrane</keyword>
<evidence type="ECO:0000256" key="1">
    <source>
        <dbReference type="ARBA" id="ARBA00004162"/>
    </source>
</evidence>
<dbReference type="SUPFAM" id="SSF103088">
    <property type="entry name" value="OmpA-like"/>
    <property type="match status" value="1"/>
</dbReference>
<keyword evidence="7 9" id="KW-0472">Membrane</keyword>
<keyword evidence="4" id="KW-1003">Cell membrane</keyword>
<dbReference type="GO" id="GO:0005886">
    <property type="term" value="C:plasma membrane"/>
    <property type="evidence" value="ECO:0007669"/>
    <property type="project" value="UniProtKB-SubCell"/>
</dbReference>
<dbReference type="Pfam" id="PF13677">
    <property type="entry name" value="MotB_plug"/>
    <property type="match status" value="1"/>
</dbReference>
<sequence>MIERPVLIVKASSGTPSWMVSLADLLALMLTFFVLLFSMNAVQLSEWQAVVSSFREQFNPEQARIGKDAKPDADRLRNFVPWASNPDYLSVLFSDRWTSGDPSGEEVGSLVRQTPDRVILGLPADMAFDLGAASVTPAAKKMLEDLASQLDRLDNQLVVSGHTDPSPVKGRVFASNWELSLRRAESVANLLRESGYQRPIRIFGYGDGQFDMIDPAVPLDQRSEFARRVDIEILAWKTEPNNER</sequence>
<evidence type="ECO:0000256" key="5">
    <source>
        <dbReference type="ARBA" id="ARBA00022692"/>
    </source>
</evidence>
<name>A0A5A7MZQ1_9PROT</name>
<organism evidence="12 13">
    <name type="scientific">Iodidimonas gelatinilytica</name>
    <dbReference type="NCBI Taxonomy" id="1236966"/>
    <lineage>
        <taxon>Bacteria</taxon>
        <taxon>Pseudomonadati</taxon>
        <taxon>Pseudomonadota</taxon>
        <taxon>Alphaproteobacteria</taxon>
        <taxon>Iodidimonadales</taxon>
        <taxon>Iodidimonadaceae</taxon>
        <taxon>Iodidimonas</taxon>
    </lineage>
</organism>
<evidence type="ECO:0000256" key="9">
    <source>
        <dbReference type="PROSITE-ProRule" id="PRU00473"/>
    </source>
</evidence>
<dbReference type="PANTHER" id="PTHR30329">
    <property type="entry name" value="STATOR ELEMENT OF FLAGELLAR MOTOR COMPLEX"/>
    <property type="match status" value="1"/>
</dbReference>
<comment type="similarity">
    <text evidence="3">Belongs to the MotB family.</text>
</comment>
<reference evidence="12 13" key="1">
    <citation type="submission" date="2019-09" db="EMBL/GenBank/DDBJ databases">
        <title>NBRP : Genome information of microbial organism related human and environment.</title>
        <authorList>
            <person name="Hattori M."/>
            <person name="Oshima K."/>
            <person name="Inaba H."/>
            <person name="Suda W."/>
            <person name="Sakamoto M."/>
            <person name="Iino T."/>
            <person name="Kitahara M."/>
            <person name="Oshida Y."/>
            <person name="Iida T."/>
            <person name="Kudo T."/>
            <person name="Itoh T."/>
            <person name="Ohkuma M."/>
        </authorList>
    </citation>
    <scope>NUCLEOTIDE SEQUENCE [LARGE SCALE GENOMIC DNA]</scope>
    <source>
        <strain evidence="12 13">Mie-1</strain>
    </source>
</reference>
<dbReference type="InterPro" id="IPR006665">
    <property type="entry name" value="OmpA-like"/>
</dbReference>
<dbReference type="InterPro" id="IPR036737">
    <property type="entry name" value="OmpA-like_sf"/>
</dbReference>
<dbReference type="CDD" id="cd07185">
    <property type="entry name" value="OmpA_C-like"/>
    <property type="match status" value="1"/>
</dbReference>
<comment type="caution">
    <text evidence="12">The sequence shown here is derived from an EMBL/GenBank/DDBJ whole genome shotgun (WGS) entry which is preliminary data.</text>
</comment>
<keyword evidence="6 10" id="KW-1133">Transmembrane helix</keyword>